<dbReference type="RefSeq" id="WP_121877730.1">
    <property type="nucleotide sequence ID" value="NZ_REFJ01000007.1"/>
</dbReference>
<evidence type="ECO:0000256" key="8">
    <source>
        <dbReference type="SAM" id="SignalP"/>
    </source>
</evidence>
<evidence type="ECO:0000256" key="5">
    <source>
        <dbReference type="ARBA" id="ARBA00022729"/>
    </source>
</evidence>
<dbReference type="PANTHER" id="PTHR35093">
    <property type="entry name" value="OUTER MEMBRANE PROTEIN NMB0088-RELATED"/>
    <property type="match status" value="1"/>
</dbReference>
<sequence>MKALTLTASLLLVSAGANATNGYFTHGIGTHNKAQAGAGIAQPSQAIDAASNPAAGALLDSQWNAGIALFSPRREYTASTSLANGNGGAFTLAPGTVQSESNWFAIPYVAKNWRLNEDSAITFSLYGRGGMNTNYTNGSASFDPDGPGPAGVGSYAGTFGSGDTGVNLSQMFIEVAYAAQLDSVTLGVSPVVAIQRFEATGLGAFSPYTASFATSGGTIPAANLTNNGSDYSYGYGVKAGVIWQATEALSLATSFQSKITMSEFDKYSDLFAEQGSFDIPASFKIGSSYAISSQLSIHLDGERTFYSDVASVSNSSSLVFNCPTAQQGGMNISNCAGGANGFGFGWSDVDAVKFGVTWQPEGMDNTTFRGGYSHADQPISSGDVLLNILAPGVIEQHFTLGLSHQLANKQVLSVALMYAPESSVEGTSLFDPTQTIELSMSQFELEVGFSW</sequence>
<reference evidence="9 10" key="1">
    <citation type="submission" date="2018-10" db="EMBL/GenBank/DDBJ databases">
        <title>Genomic Encyclopedia of Type Strains, Phase IV (KMG-IV): sequencing the most valuable type-strain genomes for metagenomic binning, comparative biology and taxonomic classification.</title>
        <authorList>
            <person name="Goeker M."/>
        </authorList>
    </citation>
    <scope>NUCLEOTIDE SEQUENCE [LARGE SCALE GENOMIC DNA]</scope>
    <source>
        <strain evidence="9 10">DSM 25080</strain>
    </source>
</reference>
<keyword evidence="10" id="KW-1185">Reference proteome</keyword>
<dbReference type="Gene3D" id="2.40.160.60">
    <property type="entry name" value="Outer membrane protein transport protein (OMPP1/FadL/TodX)"/>
    <property type="match status" value="1"/>
</dbReference>
<evidence type="ECO:0000256" key="1">
    <source>
        <dbReference type="ARBA" id="ARBA00004571"/>
    </source>
</evidence>
<evidence type="ECO:0000256" key="6">
    <source>
        <dbReference type="ARBA" id="ARBA00023136"/>
    </source>
</evidence>
<dbReference type="GO" id="GO:0009279">
    <property type="term" value="C:cell outer membrane"/>
    <property type="evidence" value="ECO:0007669"/>
    <property type="project" value="UniProtKB-SubCell"/>
</dbReference>
<comment type="caution">
    <text evidence="9">The sequence shown here is derived from an EMBL/GenBank/DDBJ whole genome shotgun (WGS) entry which is preliminary data.</text>
</comment>
<keyword evidence="7" id="KW-0998">Cell outer membrane</keyword>
<evidence type="ECO:0000313" key="10">
    <source>
        <dbReference type="Proteomes" id="UP000267187"/>
    </source>
</evidence>
<evidence type="ECO:0000256" key="2">
    <source>
        <dbReference type="ARBA" id="ARBA00008163"/>
    </source>
</evidence>
<name>A0A3M0A2B9_9GAMM</name>
<keyword evidence="4" id="KW-0812">Transmembrane</keyword>
<protein>
    <submittedName>
        <fullName evidence="9">Long-chain fatty acid transport protein</fullName>
    </submittedName>
</protein>
<keyword evidence="6" id="KW-0472">Membrane</keyword>
<evidence type="ECO:0000256" key="3">
    <source>
        <dbReference type="ARBA" id="ARBA00022452"/>
    </source>
</evidence>
<evidence type="ECO:0000256" key="4">
    <source>
        <dbReference type="ARBA" id="ARBA00022692"/>
    </source>
</evidence>
<evidence type="ECO:0000256" key="7">
    <source>
        <dbReference type="ARBA" id="ARBA00023237"/>
    </source>
</evidence>
<dbReference type="Pfam" id="PF03349">
    <property type="entry name" value="Toluene_X"/>
    <property type="match status" value="1"/>
</dbReference>
<dbReference type="Proteomes" id="UP000267187">
    <property type="component" value="Unassembled WGS sequence"/>
</dbReference>
<organism evidence="9 10">
    <name type="scientific">Umboniibacter marinipuniceus</name>
    <dbReference type="NCBI Taxonomy" id="569599"/>
    <lineage>
        <taxon>Bacteria</taxon>
        <taxon>Pseudomonadati</taxon>
        <taxon>Pseudomonadota</taxon>
        <taxon>Gammaproteobacteria</taxon>
        <taxon>Cellvibrionales</taxon>
        <taxon>Cellvibrionaceae</taxon>
        <taxon>Umboniibacter</taxon>
    </lineage>
</organism>
<accession>A0A3M0A2B9</accession>
<dbReference type="InterPro" id="IPR005017">
    <property type="entry name" value="OMPP1/FadL/TodX"/>
</dbReference>
<dbReference type="GO" id="GO:0015483">
    <property type="term" value="F:long-chain fatty acid transporting porin activity"/>
    <property type="evidence" value="ECO:0007669"/>
    <property type="project" value="TreeGrafter"/>
</dbReference>
<keyword evidence="3" id="KW-1134">Transmembrane beta strand</keyword>
<dbReference type="EMBL" id="REFJ01000007">
    <property type="protein sequence ID" value="RMA77609.1"/>
    <property type="molecule type" value="Genomic_DNA"/>
</dbReference>
<evidence type="ECO:0000313" key="9">
    <source>
        <dbReference type="EMBL" id="RMA77609.1"/>
    </source>
</evidence>
<keyword evidence="5 8" id="KW-0732">Signal</keyword>
<proteinExistence type="inferred from homology"/>
<comment type="subcellular location">
    <subcellularLocation>
        <location evidence="1">Cell outer membrane</location>
        <topology evidence="1">Multi-pass membrane protein</topology>
    </subcellularLocation>
</comment>
<dbReference type="OrthoDB" id="19849at2"/>
<dbReference type="SUPFAM" id="SSF56935">
    <property type="entry name" value="Porins"/>
    <property type="match status" value="1"/>
</dbReference>
<comment type="similarity">
    <text evidence="2">Belongs to the OmpP1/FadL family.</text>
</comment>
<dbReference type="PANTHER" id="PTHR35093:SF8">
    <property type="entry name" value="OUTER MEMBRANE PROTEIN NMB0088-RELATED"/>
    <property type="match status" value="1"/>
</dbReference>
<gene>
    <name evidence="9" type="ORF">DFR27_2428</name>
</gene>
<feature type="chain" id="PRO_5018103775" evidence="8">
    <location>
        <begin position="20"/>
        <end position="451"/>
    </location>
</feature>
<feature type="signal peptide" evidence="8">
    <location>
        <begin position="1"/>
        <end position="19"/>
    </location>
</feature>
<dbReference type="AlphaFoldDB" id="A0A3M0A2B9"/>